<dbReference type="FunFam" id="3.30.565.10:FF:000010">
    <property type="entry name" value="Sensor histidine kinase RcsC"/>
    <property type="match status" value="1"/>
</dbReference>
<dbReference type="Gene3D" id="1.20.120.160">
    <property type="entry name" value="HPT domain"/>
    <property type="match status" value="1"/>
</dbReference>
<evidence type="ECO:0000256" key="1">
    <source>
        <dbReference type="ARBA" id="ARBA00000085"/>
    </source>
</evidence>
<evidence type="ECO:0000256" key="15">
    <source>
        <dbReference type="ARBA" id="ARBA00023136"/>
    </source>
</evidence>
<keyword evidence="14" id="KW-0902">Two-component regulatory system</keyword>
<comment type="subcellular location">
    <subcellularLocation>
        <location evidence="2">Cell membrane</location>
        <topology evidence="2">Multi-pass membrane protein</topology>
    </subcellularLocation>
</comment>
<evidence type="ECO:0000259" key="21">
    <source>
        <dbReference type="PROSITE" id="PS50109"/>
    </source>
</evidence>
<evidence type="ECO:0000256" key="8">
    <source>
        <dbReference type="ARBA" id="ARBA00022679"/>
    </source>
</evidence>
<evidence type="ECO:0000256" key="14">
    <source>
        <dbReference type="ARBA" id="ARBA00023012"/>
    </source>
</evidence>
<dbReference type="PROSITE" id="PS50110">
    <property type="entry name" value="RESPONSE_REGULATORY"/>
    <property type="match status" value="1"/>
</dbReference>
<dbReference type="Pfam" id="PF00072">
    <property type="entry name" value="Response_reg"/>
    <property type="match status" value="1"/>
</dbReference>
<comment type="caution">
    <text evidence="23">The sequence shown here is derived from an EMBL/GenBank/DDBJ whole genome shotgun (WGS) entry which is preliminary data.</text>
</comment>
<dbReference type="PANTHER" id="PTHR45339">
    <property type="entry name" value="HYBRID SIGNAL TRANSDUCTION HISTIDINE KINASE J"/>
    <property type="match status" value="1"/>
</dbReference>
<dbReference type="Proteomes" id="UP000298460">
    <property type="component" value="Unassembled WGS sequence"/>
</dbReference>
<dbReference type="InterPro" id="IPR004358">
    <property type="entry name" value="Sig_transdc_His_kin-like_C"/>
</dbReference>
<evidence type="ECO:0000256" key="11">
    <source>
        <dbReference type="ARBA" id="ARBA00022777"/>
    </source>
</evidence>
<dbReference type="Gene3D" id="3.30.565.10">
    <property type="entry name" value="Histidine kinase-like ATPase, C-terminal domain"/>
    <property type="match status" value="1"/>
</dbReference>
<evidence type="ECO:0000256" key="16">
    <source>
        <dbReference type="ARBA" id="ARBA00024867"/>
    </source>
</evidence>
<dbReference type="Gene3D" id="3.30.450.20">
    <property type="entry name" value="PAS domain"/>
    <property type="match status" value="2"/>
</dbReference>
<dbReference type="Pfam" id="PF00512">
    <property type="entry name" value="HisKA"/>
    <property type="match status" value="1"/>
</dbReference>
<comment type="similarity">
    <text evidence="3">In the N-terminal section; belongs to the phytochrome family.</text>
</comment>
<evidence type="ECO:0000256" key="17">
    <source>
        <dbReference type="ARBA" id="ARBA00064003"/>
    </source>
</evidence>
<dbReference type="Pfam" id="PF02518">
    <property type="entry name" value="HATPase_c"/>
    <property type="match status" value="1"/>
</dbReference>
<feature type="domain" description="Response regulatory" evidence="22">
    <location>
        <begin position="557"/>
        <end position="674"/>
    </location>
</feature>
<keyword evidence="24" id="KW-1185">Reference proteome</keyword>
<dbReference type="SMART" id="SM00387">
    <property type="entry name" value="HATPase_c"/>
    <property type="match status" value="1"/>
</dbReference>
<dbReference type="SMART" id="SM00448">
    <property type="entry name" value="REC"/>
    <property type="match status" value="1"/>
</dbReference>
<dbReference type="InterPro" id="IPR000014">
    <property type="entry name" value="PAS"/>
</dbReference>
<dbReference type="CDD" id="cd16922">
    <property type="entry name" value="HATPase_EvgS-ArcB-TorS-like"/>
    <property type="match status" value="1"/>
</dbReference>
<evidence type="ECO:0000256" key="13">
    <source>
        <dbReference type="ARBA" id="ARBA00022989"/>
    </source>
</evidence>
<evidence type="ECO:0000256" key="10">
    <source>
        <dbReference type="ARBA" id="ARBA00022741"/>
    </source>
</evidence>
<dbReference type="SMART" id="SM00388">
    <property type="entry name" value="HisKA"/>
    <property type="match status" value="1"/>
</dbReference>
<comment type="subunit">
    <text evidence="17">At low DSF concentrations, interacts with RpfF.</text>
</comment>
<keyword evidence="6" id="KW-1003">Cell membrane</keyword>
<dbReference type="EC" id="2.7.13.3" evidence="4"/>
<evidence type="ECO:0000256" key="20">
    <source>
        <dbReference type="PROSITE-ProRule" id="PRU00169"/>
    </source>
</evidence>
<dbReference type="Gene3D" id="3.40.50.2300">
    <property type="match status" value="1"/>
</dbReference>
<dbReference type="Pfam" id="PF01627">
    <property type="entry name" value="Hpt"/>
    <property type="match status" value="1"/>
</dbReference>
<sequence length="800" mass="90688">MTINKENTETSNFEIIFETSPIGMFLLNEYSLVKKINNAALEFLNQNRKDALNQRFGNEIHCQGSTEDIQGCGFGLQCQSCKLQLAINSVLKTGQAITGVEYAKVLIHNGETRKYWFRASVTPIMISEKCNVVVALDNITDSKAVEDSTKKSETELLRSEEKQRVLYERYRSLIMNMPDSFTYNKVIYDEDGTPVDYEVLEINEAYEKTFNVSRAEIIGKRHSELFFGDDPEIFRQGMVEYGEVASTGVGLILPVYYSEWSERWFSMKLYSPEPSFFVSIITDMTKRIQVENELHLAKEKAEAVNRAKSEFLANMSHEIRTPINGIVGMIDLTLLKVINQEQRENLEIAKACADSLLKIINDILDFSKIEAGKLVIEKIGFNMGDLLDSTIKTHSPLAMKKKLELKCDFSSSIPQTMQGDPNRLKQILNNLLNNALKFTEHGSVTLSVKELSIMDEMVEVMFAICDSGIGISEQDQEKLFRNFSQVDGSITRKYGGTGLGLAISKQLVQMMGGTITVESQKGKGSTFSFSLKFLLSEKLSYPTQDTFTPNHTTKPLRILIVEDDKVNLMVLTLMLKEKGHFIESASNGFEALSLHEKNVYDVIFMDIQMPIMDGIEATAKIREREGERRHTPIIALTAYALVGDREKFLSYGLDEYIPKPIKMSELSQLLEVVVNRGIAAKKSVDESEQEVKISDSGKVLNLSYDVPLGVDRDVTLQEISQDIEEISRPLTYEDMNLIEEIAHKIKNNCNLIEADELKTLAFKIELAARRENQEQAIDYILSLKKEFEIYLFLDNTKEER</sequence>
<evidence type="ECO:0000256" key="18">
    <source>
        <dbReference type="ARBA" id="ARBA00068150"/>
    </source>
</evidence>
<dbReference type="FunFam" id="1.10.287.130:FF:000002">
    <property type="entry name" value="Two-component osmosensing histidine kinase"/>
    <property type="match status" value="1"/>
</dbReference>
<dbReference type="InterPro" id="IPR003594">
    <property type="entry name" value="HATPase_dom"/>
</dbReference>
<dbReference type="InterPro" id="IPR036890">
    <property type="entry name" value="HATPase_C_sf"/>
</dbReference>
<accession>A0A4Z0R9F4</accession>
<reference evidence="23 24" key="1">
    <citation type="submission" date="2019-03" db="EMBL/GenBank/DDBJ databases">
        <title>Draft Genome Sequence of Desulfosporosinus fructosivorans Strain 63.6F, Isolated from Marine Sediment in the Baltic Sea.</title>
        <authorList>
            <person name="Hausmann B."/>
            <person name="Vandieken V."/>
            <person name="Pjevac P."/>
            <person name="Schreck K."/>
            <person name="Herbold C.W."/>
            <person name="Loy A."/>
        </authorList>
    </citation>
    <scope>NUCLEOTIDE SEQUENCE [LARGE SCALE GENOMIC DNA]</scope>
    <source>
        <strain evidence="23 24">63.6F</strain>
    </source>
</reference>
<dbReference type="InterPro" id="IPR036641">
    <property type="entry name" value="HPT_dom_sf"/>
</dbReference>
<dbReference type="RefSeq" id="WP_135545568.1">
    <property type="nucleotide sequence ID" value="NZ_SPQQ01000002.1"/>
</dbReference>
<dbReference type="InterPro" id="IPR011006">
    <property type="entry name" value="CheY-like_superfamily"/>
</dbReference>
<keyword evidence="10" id="KW-0547">Nucleotide-binding</keyword>
<evidence type="ECO:0000256" key="9">
    <source>
        <dbReference type="ARBA" id="ARBA00022692"/>
    </source>
</evidence>
<dbReference type="SUPFAM" id="SSF55874">
    <property type="entry name" value="ATPase domain of HSP90 chaperone/DNA topoisomerase II/histidine kinase"/>
    <property type="match status" value="1"/>
</dbReference>
<evidence type="ECO:0000256" key="3">
    <source>
        <dbReference type="ARBA" id="ARBA00006402"/>
    </source>
</evidence>
<dbReference type="InterPro" id="IPR036097">
    <property type="entry name" value="HisK_dim/P_sf"/>
</dbReference>
<dbReference type="SUPFAM" id="SSF55785">
    <property type="entry name" value="PYP-like sensor domain (PAS domain)"/>
    <property type="match status" value="2"/>
</dbReference>
<name>A0A4Z0R9F4_9FIRM</name>
<evidence type="ECO:0000256" key="19">
    <source>
        <dbReference type="ARBA" id="ARBA00074306"/>
    </source>
</evidence>
<dbReference type="CDD" id="cd00130">
    <property type="entry name" value="PAS"/>
    <property type="match status" value="1"/>
</dbReference>
<evidence type="ECO:0000256" key="12">
    <source>
        <dbReference type="ARBA" id="ARBA00022840"/>
    </source>
</evidence>
<dbReference type="GO" id="GO:0000155">
    <property type="term" value="F:phosphorelay sensor kinase activity"/>
    <property type="evidence" value="ECO:0007669"/>
    <property type="project" value="InterPro"/>
</dbReference>
<dbReference type="InterPro" id="IPR005467">
    <property type="entry name" value="His_kinase_dom"/>
</dbReference>
<evidence type="ECO:0000313" key="23">
    <source>
        <dbReference type="EMBL" id="TGE39074.1"/>
    </source>
</evidence>
<evidence type="ECO:0000256" key="4">
    <source>
        <dbReference type="ARBA" id="ARBA00012438"/>
    </source>
</evidence>
<dbReference type="PROSITE" id="PS50109">
    <property type="entry name" value="HIS_KIN"/>
    <property type="match status" value="1"/>
</dbReference>
<feature type="domain" description="Histidine kinase" evidence="21">
    <location>
        <begin position="314"/>
        <end position="535"/>
    </location>
</feature>
<dbReference type="GO" id="GO:0005886">
    <property type="term" value="C:plasma membrane"/>
    <property type="evidence" value="ECO:0007669"/>
    <property type="project" value="UniProtKB-SubCell"/>
</dbReference>
<keyword evidence="12" id="KW-0067">ATP-binding</keyword>
<dbReference type="OrthoDB" id="9809348at2"/>
<dbReference type="InterPro" id="IPR003661">
    <property type="entry name" value="HisK_dim/P_dom"/>
</dbReference>
<evidence type="ECO:0000256" key="2">
    <source>
        <dbReference type="ARBA" id="ARBA00004651"/>
    </source>
</evidence>
<protein>
    <recommendedName>
        <fullName evidence="19">Circadian input-output histidine kinase CikA</fullName>
        <ecNumber evidence="4">2.7.13.3</ecNumber>
    </recommendedName>
    <alternativeName>
        <fullName evidence="18">Sensory/regulatory protein RpfC</fullName>
    </alternativeName>
    <alternativeName>
        <fullName evidence="5">Stage 0 sporulation protein A homolog</fullName>
    </alternativeName>
</protein>
<keyword evidence="15" id="KW-0472">Membrane</keyword>
<dbReference type="SUPFAM" id="SSF52172">
    <property type="entry name" value="CheY-like"/>
    <property type="match status" value="1"/>
</dbReference>
<dbReference type="PANTHER" id="PTHR45339:SF1">
    <property type="entry name" value="HYBRID SIGNAL TRANSDUCTION HISTIDINE KINASE J"/>
    <property type="match status" value="1"/>
</dbReference>
<comment type="catalytic activity">
    <reaction evidence="1">
        <text>ATP + protein L-histidine = ADP + protein N-phospho-L-histidine.</text>
        <dbReference type="EC" id="2.7.13.3"/>
    </reaction>
</comment>
<dbReference type="EMBL" id="SPQQ01000002">
    <property type="protein sequence ID" value="TGE39074.1"/>
    <property type="molecule type" value="Genomic_DNA"/>
</dbReference>
<evidence type="ECO:0000256" key="6">
    <source>
        <dbReference type="ARBA" id="ARBA00022475"/>
    </source>
</evidence>
<evidence type="ECO:0000313" key="24">
    <source>
        <dbReference type="Proteomes" id="UP000298460"/>
    </source>
</evidence>
<organism evidence="23 24">
    <name type="scientific">Desulfosporosinus fructosivorans</name>
    <dbReference type="NCBI Taxonomy" id="2018669"/>
    <lineage>
        <taxon>Bacteria</taxon>
        <taxon>Bacillati</taxon>
        <taxon>Bacillota</taxon>
        <taxon>Clostridia</taxon>
        <taxon>Eubacteriales</taxon>
        <taxon>Desulfitobacteriaceae</taxon>
        <taxon>Desulfosporosinus</taxon>
    </lineage>
</organism>
<keyword evidence="11" id="KW-0418">Kinase</keyword>
<dbReference type="SUPFAM" id="SSF47226">
    <property type="entry name" value="Histidine-containing phosphotransfer domain, HPT domain"/>
    <property type="match status" value="1"/>
</dbReference>
<proteinExistence type="inferred from homology"/>
<evidence type="ECO:0000256" key="5">
    <source>
        <dbReference type="ARBA" id="ARBA00018672"/>
    </source>
</evidence>
<keyword evidence="13" id="KW-1133">Transmembrane helix</keyword>
<comment type="function">
    <text evidence="16">May play the central regulatory role in sporulation. It may be an element of the effector pathway responsible for the activation of sporulation genes in response to nutritional stress. Spo0A may act in concert with spo0H (a sigma factor) to control the expression of some genes that are critical to the sporulation process.</text>
</comment>
<dbReference type="InterPro" id="IPR035965">
    <property type="entry name" value="PAS-like_dom_sf"/>
</dbReference>
<dbReference type="CDD" id="cd00082">
    <property type="entry name" value="HisKA"/>
    <property type="match status" value="1"/>
</dbReference>
<dbReference type="InterPro" id="IPR008207">
    <property type="entry name" value="Sig_transdc_His_kin_Hpt_dom"/>
</dbReference>
<dbReference type="GO" id="GO:0005524">
    <property type="term" value="F:ATP binding"/>
    <property type="evidence" value="ECO:0007669"/>
    <property type="project" value="UniProtKB-KW"/>
</dbReference>
<dbReference type="CDD" id="cd17546">
    <property type="entry name" value="REC_hyHK_CKI1_RcsC-like"/>
    <property type="match status" value="1"/>
</dbReference>
<dbReference type="AlphaFoldDB" id="A0A4Z0R9F4"/>
<dbReference type="PRINTS" id="PR00344">
    <property type="entry name" value="BCTRLSENSOR"/>
</dbReference>
<dbReference type="Pfam" id="PF13426">
    <property type="entry name" value="PAS_9"/>
    <property type="match status" value="2"/>
</dbReference>
<keyword evidence="8" id="KW-0808">Transferase</keyword>
<dbReference type="SUPFAM" id="SSF47384">
    <property type="entry name" value="Homodimeric domain of signal transducing histidine kinase"/>
    <property type="match status" value="1"/>
</dbReference>
<keyword evidence="9" id="KW-0812">Transmembrane</keyword>
<evidence type="ECO:0000256" key="7">
    <source>
        <dbReference type="ARBA" id="ARBA00022553"/>
    </source>
</evidence>
<keyword evidence="7 20" id="KW-0597">Phosphoprotein</keyword>
<dbReference type="InterPro" id="IPR001789">
    <property type="entry name" value="Sig_transdc_resp-reg_receiver"/>
</dbReference>
<feature type="modified residue" description="4-aspartylphosphate" evidence="20">
    <location>
        <position position="606"/>
    </location>
</feature>
<evidence type="ECO:0000259" key="22">
    <source>
        <dbReference type="PROSITE" id="PS50110"/>
    </source>
</evidence>
<dbReference type="SMART" id="SM00091">
    <property type="entry name" value="PAS"/>
    <property type="match status" value="2"/>
</dbReference>
<dbReference type="Gene3D" id="1.10.287.130">
    <property type="match status" value="1"/>
</dbReference>
<gene>
    <name evidence="23" type="ORF">E4K67_06295</name>
</gene>